<evidence type="ECO:0008006" key="4">
    <source>
        <dbReference type="Google" id="ProtNLM"/>
    </source>
</evidence>
<sequence length="73" mass="8237">MSSMTSLFLFLSSLAGAFALQCYICGDAGLDEFGECSSQFQYDCNDYARRFPPTEKIYCRSTRTRNSTSSEFL</sequence>
<reference evidence="3" key="1">
    <citation type="submission" date="2017-10" db="EMBL/GenBank/DDBJ databases">
        <title>Rapid genome shrinkage in a self-fertile nematode reveals novel sperm competition proteins.</title>
        <authorList>
            <person name="Yin D."/>
            <person name="Schwarz E.M."/>
            <person name="Thomas C.G."/>
            <person name="Felde R.L."/>
            <person name="Korf I.F."/>
            <person name="Cutter A.D."/>
            <person name="Schartner C.M."/>
            <person name="Ralston E.J."/>
            <person name="Meyer B.J."/>
            <person name="Haag E.S."/>
        </authorList>
    </citation>
    <scope>NUCLEOTIDE SEQUENCE [LARGE SCALE GENOMIC DNA]</scope>
    <source>
        <strain evidence="3">JU1422</strain>
    </source>
</reference>
<dbReference type="EMBL" id="PDUG01000002">
    <property type="protein sequence ID" value="PIC43652.1"/>
    <property type="molecule type" value="Genomic_DNA"/>
</dbReference>
<dbReference type="Proteomes" id="UP000230233">
    <property type="component" value="Chromosome II"/>
</dbReference>
<comment type="caution">
    <text evidence="2">The sequence shown here is derived from an EMBL/GenBank/DDBJ whole genome shotgun (WGS) entry which is preliminary data.</text>
</comment>
<organism evidence="2 3">
    <name type="scientific">Caenorhabditis nigoni</name>
    <dbReference type="NCBI Taxonomy" id="1611254"/>
    <lineage>
        <taxon>Eukaryota</taxon>
        <taxon>Metazoa</taxon>
        <taxon>Ecdysozoa</taxon>
        <taxon>Nematoda</taxon>
        <taxon>Chromadorea</taxon>
        <taxon>Rhabditida</taxon>
        <taxon>Rhabditina</taxon>
        <taxon>Rhabditomorpha</taxon>
        <taxon>Rhabditoidea</taxon>
        <taxon>Rhabditidae</taxon>
        <taxon>Peloderinae</taxon>
        <taxon>Caenorhabditis</taxon>
    </lineage>
</organism>
<keyword evidence="1" id="KW-0732">Signal</keyword>
<keyword evidence="3" id="KW-1185">Reference proteome</keyword>
<evidence type="ECO:0000313" key="2">
    <source>
        <dbReference type="EMBL" id="PIC43652.1"/>
    </source>
</evidence>
<feature type="chain" id="PRO_5013788076" description="Secreted protein" evidence="1">
    <location>
        <begin position="20"/>
        <end position="73"/>
    </location>
</feature>
<feature type="signal peptide" evidence="1">
    <location>
        <begin position="1"/>
        <end position="19"/>
    </location>
</feature>
<dbReference type="AlphaFoldDB" id="A0A2G5UVS2"/>
<accession>A0A2G5UVS2</accession>
<gene>
    <name evidence="2" type="primary">Cni-R11F4.3</name>
    <name evidence="2" type="synonym">Cnig_chr_II.g4309</name>
    <name evidence="2" type="ORF">B9Z55_004309</name>
</gene>
<dbReference type="OrthoDB" id="5850827at2759"/>
<proteinExistence type="predicted"/>
<name>A0A2G5UVS2_9PELO</name>
<evidence type="ECO:0000256" key="1">
    <source>
        <dbReference type="SAM" id="SignalP"/>
    </source>
</evidence>
<evidence type="ECO:0000313" key="3">
    <source>
        <dbReference type="Proteomes" id="UP000230233"/>
    </source>
</evidence>
<protein>
    <recommendedName>
        <fullName evidence="4">Secreted protein</fullName>
    </recommendedName>
</protein>